<dbReference type="EnsemblPlants" id="AVESA.00010b.r2.6CG1147460.1">
    <property type="protein sequence ID" value="AVESA.00010b.r2.6CG1147460.1.CDS"/>
    <property type="gene ID" value="AVESA.00010b.r2.6CG1147460"/>
</dbReference>
<dbReference type="Proteomes" id="UP001732700">
    <property type="component" value="Chromosome 6C"/>
</dbReference>
<reference evidence="1" key="1">
    <citation type="submission" date="2021-05" db="EMBL/GenBank/DDBJ databases">
        <authorList>
            <person name="Scholz U."/>
            <person name="Mascher M."/>
            <person name="Fiebig A."/>
        </authorList>
    </citation>
    <scope>NUCLEOTIDE SEQUENCE [LARGE SCALE GENOMIC DNA]</scope>
</reference>
<evidence type="ECO:0000313" key="2">
    <source>
        <dbReference type="Proteomes" id="UP001732700"/>
    </source>
</evidence>
<proteinExistence type="predicted"/>
<evidence type="ECO:0000313" key="1">
    <source>
        <dbReference type="EnsemblPlants" id="AVESA.00010b.r2.6CG1147460.1.CDS"/>
    </source>
</evidence>
<accession>A0ACD5ZFL7</accession>
<reference evidence="1" key="2">
    <citation type="submission" date="2025-09" db="UniProtKB">
        <authorList>
            <consortium name="EnsemblPlants"/>
        </authorList>
    </citation>
    <scope>IDENTIFICATION</scope>
</reference>
<sequence>MEGLGARRGGADGETGGVAWETTEAEATAEFQPIVGREKYMGKSVEFVQLDDSKGVHPTDTINEHHLSKEQHSSEVPSRTRKRALKGTLVEQPAKKLTHRIRQKRTKEVKALLGKPDHEIDRMKLSVMHLRFLQEARERNENRTTPSGPSSSNQSNSQFGDIDDFDPFGENHDIDRTENHILDNETKLNYHSYMNKQTRAKWSKSDNDLFYKGLQQFGSDFAMMQQLFPDKSRDQVRQKFKGYPSLKLRKRSIQYNMYIKQVIKQLNIEDLQRDMSSTHKHDVPSNEGDTGNESMLHESIGDGENGSYLSDKELGTQRSDVKEGAHVSAKSDDDLDDVFDWY</sequence>
<organism evidence="1 2">
    <name type="scientific">Avena sativa</name>
    <name type="common">Oat</name>
    <dbReference type="NCBI Taxonomy" id="4498"/>
    <lineage>
        <taxon>Eukaryota</taxon>
        <taxon>Viridiplantae</taxon>
        <taxon>Streptophyta</taxon>
        <taxon>Embryophyta</taxon>
        <taxon>Tracheophyta</taxon>
        <taxon>Spermatophyta</taxon>
        <taxon>Magnoliopsida</taxon>
        <taxon>Liliopsida</taxon>
        <taxon>Poales</taxon>
        <taxon>Poaceae</taxon>
        <taxon>BOP clade</taxon>
        <taxon>Pooideae</taxon>
        <taxon>Poodae</taxon>
        <taxon>Poeae</taxon>
        <taxon>Poeae Chloroplast Group 1 (Aveneae type)</taxon>
        <taxon>Aveninae</taxon>
        <taxon>Avena</taxon>
    </lineage>
</organism>
<protein>
    <submittedName>
        <fullName evidence="1">Uncharacterized protein</fullName>
    </submittedName>
</protein>
<name>A0ACD5ZFL7_AVESA</name>
<keyword evidence="2" id="KW-1185">Reference proteome</keyword>